<accession>A0A516RIW5</accession>
<dbReference type="NCBIfam" id="NF047832">
    <property type="entry name" value="caspase_w_EACC1"/>
    <property type="match status" value="1"/>
</dbReference>
<feature type="region of interest" description="Disordered" evidence="1">
    <location>
        <begin position="933"/>
        <end position="969"/>
    </location>
</feature>
<evidence type="ECO:0000259" key="2">
    <source>
        <dbReference type="Pfam" id="PF00656"/>
    </source>
</evidence>
<dbReference type="Gene3D" id="1.25.40.10">
    <property type="entry name" value="Tetratricopeptide repeat domain"/>
    <property type="match status" value="1"/>
</dbReference>
<proteinExistence type="predicted"/>
<evidence type="ECO:0000259" key="3">
    <source>
        <dbReference type="Pfam" id="PF13191"/>
    </source>
</evidence>
<dbReference type="AlphaFoldDB" id="A0A516RIW5"/>
<feature type="domain" description="Orc1-like AAA ATPase" evidence="3">
    <location>
        <begin position="377"/>
        <end position="449"/>
    </location>
</feature>
<dbReference type="CDD" id="cd00009">
    <property type="entry name" value="AAA"/>
    <property type="match status" value="1"/>
</dbReference>
<dbReference type="InterPro" id="IPR027417">
    <property type="entry name" value="P-loop_NTPase"/>
</dbReference>
<dbReference type="Gene3D" id="3.40.50.300">
    <property type="entry name" value="P-loop containing nucleotide triphosphate hydrolases"/>
    <property type="match status" value="1"/>
</dbReference>
<feature type="compositionally biased region" description="Basic residues" evidence="1">
    <location>
        <begin position="52"/>
        <end position="66"/>
    </location>
</feature>
<feature type="domain" description="Peptidase C14 caspase" evidence="2">
    <location>
        <begin position="113"/>
        <end position="340"/>
    </location>
</feature>
<dbReference type="InterPro" id="IPR041664">
    <property type="entry name" value="AAA_16"/>
</dbReference>
<dbReference type="SUPFAM" id="SSF48452">
    <property type="entry name" value="TPR-like"/>
    <property type="match status" value="1"/>
</dbReference>
<dbReference type="GO" id="GO:0004197">
    <property type="term" value="F:cysteine-type endopeptidase activity"/>
    <property type="evidence" value="ECO:0007669"/>
    <property type="project" value="InterPro"/>
</dbReference>
<gene>
    <name evidence="4" type="ORF">FH965_37775</name>
</gene>
<organism evidence="4 5">
    <name type="scientific">Streptomyces spectabilis</name>
    <dbReference type="NCBI Taxonomy" id="68270"/>
    <lineage>
        <taxon>Bacteria</taxon>
        <taxon>Bacillati</taxon>
        <taxon>Actinomycetota</taxon>
        <taxon>Actinomycetes</taxon>
        <taxon>Kitasatosporales</taxon>
        <taxon>Streptomycetaceae</taxon>
        <taxon>Streptomyces</taxon>
    </lineage>
</organism>
<dbReference type="EMBL" id="CP040916">
    <property type="protein sequence ID" value="QDQ15593.1"/>
    <property type="molecule type" value="Genomic_DNA"/>
</dbReference>
<feature type="region of interest" description="Disordered" evidence="1">
    <location>
        <begin position="1"/>
        <end position="100"/>
    </location>
</feature>
<dbReference type="Gene3D" id="3.40.50.1460">
    <property type="match status" value="1"/>
</dbReference>
<dbReference type="InterPro" id="IPR011990">
    <property type="entry name" value="TPR-like_helical_dom_sf"/>
</dbReference>
<dbReference type="GO" id="GO:0006508">
    <property type="term" value="P:proteolysis"/>
    <property type="evidence" value="ECO:0007669"/>
    <property type="project" value="InterPro"/>
</dbReference>
<name>A0A516RIW5_STRST</name>
<dbReference type="Proteomes" id="UP000316806">
    <property type="component" value="Chromosome"/>
</dbReference>
<evidence type="ECO:0000313" key="4">
    <source>
        <dbReference type="EMBL" id="QDQ15593.1"/>
    </source>
</evidence>
<dbReference type="Pfam" id="PF13191">
    <property type="entry name" value="AAA_16"/>
    <property type="match status" value="1"/>
</dbReference>
<protein>
    <submittedName>
        <fullName evidence="4">Uncharacterized protein</fullName>
    </submittedName>
</protein>
<sequence>MAAARPRNGTVGRRDRGRGPHLFGVARSGRRDGRRGDGHRRRQQHGRCLLAAHRRRRLAPSARRHTTPGAGDRGRRDSGGGNRQGSARHRTGTPRAGAARSMTVRLPARTSSRAVLIGVHAYAEQAGLSPLPAVRRNITALREVLCDEVGWGLSSASCRVMGPEATGGDVMRAIDEAVHAASDTLFVYYAGHGLLHPDRPTELHLALHDSNEQQMWRALPYAYIRDEVRAAHRQRQLKCAVVLDCCFSGAAVEGGMSHPEALLKQAADIDGVCVLTSSAATELAYAPPGEELTAFTGALVDLVRTGVPEAGPVLDFGTLHARLHQRLSARQHPQHPQLGTHNSGERIAVFRNRAYVEHTRAEEHRNAAAPQPPPAERLFGRDRELRELAEDAARGPGLLVIHGPPGVGKSALAAELHQRLAGRRPGHPEAAFPVVLLDEVTDVAEVARTAEASPDALVVVTSRASLTEAGPDARRYPLAPLALEDAVEMMRYLSGLTGHDAEFTEMARMLSCFPLALYPVAARLRRTPPDLMLDAMRESDRPLQHLRWDDDRVRAAYTMSYEALDERQRHVLHACVSHPGPDFDRYSAAVLSRMPPGICGLMLEELVDAGLLQRSDGRYAFHALYRSYSQTSAQEQALCRTWLFLHLRRRLKAAREDGADRTWRVAALPELRAAARAARQDRWTVATELSCEVADALREERCLDEAREEAEAAYRYAAGRADGRGIARARGCLALLGGEPGPGDQRQRTRELAGVRQEVTAELRRAARTARQGAEDPADPVDLGHRLMNLAERALVAGLVEDAMRFQAEAHVCFEDAGDEKLLAECLVGQAALHTFAGRFPAAATLADQAAELLTAHSDKEGAAHAHASAAEALRKAGDLPAAAQHGHRAVTLFEAAGDSASLNYAYRLAAKVEWARQNHPLARQLLDKARALPRDPGAAEEGPSTQAIAHPSRAFRAGAQQRSPAEAP</sequence>
<reference evidence="4 5" key="1">
    <citation type="journal article" date="2019" name="J. Ind. Microbiol. Biotechnol.">
        <title>The complete genomic sequence of Streptomyces spectabilis NRRL-2792 and identification of secondary metabolite biosynthetic gene clusters.</title>
        <authorList>
            <person name="Sinha A."/>
            <person name="Phillips-Salemka S."/>
            <person name="Niraula T.A."/>
            <person name="Short K.A."/>
            <person name="Niraula N.P."/>
        </authorList>
    </citation>
    <scope>NUCLEOTIDE SEQUENCE [LARGE SCALE GENOMIC DNA]</scope>
    <source>
        <strain evidence="4 5">NRRL 2792</strain>
    </source>
</reference>
<evidence type="ECO:0000256" key="1">
    <source>
        <dbReference type="SAM" id="MobiDB-lite"/>
    </source>
</evidence>
<dbReference type="Pfam" id="PF00656">
    <property type="entry name" value="Peptidase_C14"/>
    <property type="match status" value="1"/>
</dbReference>
<dbReference type="SUPFAM" id="SSF52540">
    <property type="entry name" value="P-loop containing nucleoside triphosphate hydrolases"/>
    <property type="match status" value="1"/>
</dbReference>
<dbReference type="InterPro" id="IPR011600">
    <property type="entry name" value="Pept_C14_caspase"/>
</dbReference>
<evidence type="ECO:0000313" key="5">
    <source>
        <dbReference type="Proteomes" id="UP000316806"/>
    </source>
</evidence>